<evidence type="ECO:0000256" key="8">
    <source>
        <dbReference type="HAMAP-Rule" id="MF_00083"/>
    </source>
</evidence>
<evidence type="ECO:0000256" key="9">
    <source>
        <dbReference type="RuleBase" id="RU000673"/>
    </source>
</evidence>
<evidence type="ECO:0000313" key="12">
    <source>
        <dbReference type="Proteomes" id="UP000269019"/>
    </source>
</evidence>
<dbReference type="InterPro" id="IPR036416">
    <property type="entry name" value="Pept_tRNA_hydro_sf"/>
</dbReference>
<comment type="similarity">
    <text evidence="5 8 10">Belongs to the PTH family.</text>
</comment>
<dbReference type="SUPFAM" id="SSF53178">
    <property type="entry name" value="Peptidyl-tRNA hydrolase-like"/>
    <property type="match status" value="1"/>
</dbReference>
<accession>A0A3G6J8B0</accession>
<evidence type="ECO:0000256" key="4">
    <source>
        <dbReference type="ARBA" id="ARBA00022884"/>
    </source>
</evidence>
<feature type="binding site" evidence="8">
    <location>
        <position position="113"/>
    </location>
    <ligand>
        <name>tRNA</name>
        <dbReference type="ChEBI" id="CHEBI:17843"/>
    </ligand>
</feature>
<comment type="subunit">
    <text evidence="8">Monomer.</text>
</comment>
<dbReference type="PROSITE" id="PS01196">
    <property type="entry name" value="PEPT_TRNA_HYDROL_2"/>
    <property type="match status" value="1"/>
</dbReference>
<feature type="binding site" evidence="8">
    <location>
        <position position="11"/>
    </location>
    <ligand>
        <name>tRNA</name>
        <dbReference type="ChEBI" id="CHEBI:17843"/>
    </ligand>
</feature>
<evidence type="ECO:0000313" key="11">
    <source>
        <dbReference type="EMBL" id="AZA13138.1"/>
    </source>
</evidence>
<evidence type="ECO:0000256" key="10">
    <source>
        <dbReference type="RuleBase" id="RU004320"/>
    </source>
</evidence>
<gene>
    <name evidence="8 11" type="primary">pth</name>
    <name evidence="11" type="ORF">CCHOA_03635</name>
</gene>
<dbReference type="HAMAP" id="MF_00083">
    <property type="entry name" value="Pept_tRNA_hydro_bact"/>
    <property type="match status" value="1"/>
</dbReference>
<comment type="function">
    <text evidence="8">Catalyzes the release of premature peptidyl moieties from peptidyl-tRNA molecules trapped in stalled 50S ribosomal subunits, and thus maintains levels of free tRNAs and 50S ribosomes.</text>
</comment>
<evidence type="ECO:0000256" key="5">
    <source>
        <dbReference type="ARBA" id="ARBA00038063"/>
    </source>
</evidence>
<dbReference type="InterPro" id="IPR018171">
    <property type="entry name" value="Pept_tRNA_hydro_CS"/>
</dbReference>
<comment type="function">
    <text evidence="8">Hydrolyzes ribosome-free peptidyl-tRNAs (with 1 or more amino acids incorporated), which drop off the ribosome during protein synthesis, or as a result of ribosome stalling.</text>
</comment>
<feature type="active site" description="Proton acceptor" evidence="8">
    <location>
        <position position="16"/>
    </location>
</feature>
<dbReference type="EC" id="3.1.1.29" evidence="1 8"/>
<feature type="site" description="Discriminates between blocked and unblocked aminoacyl-tRNA" evidence="8">
    <location>
        <position position="6"/>
    </location>
</feature>
<keyword evidence="8" id="KW-0963">Cytoplasm</keyword>
<name>A0A3G6J8B0_9CORY</name>
<evidence type="ECO:0000256" key="1">
    <source>
        <dbReference type="ARBA" id="ARBA00013260"/>
    </source>
</evidence>
<reference evidence="11 12" key="1">
    <citation type="submission" date="2018-11" db="EMBL/GenBank/DDBJ databases">
        <authorList>
            <person name="Kleinhagauer T."/>
            <person name="Glaeser S.P."/>
            <person name="Spergser J."/>
            <person name="Ruckert C."/>
            <person name="Kaempfer P."/>
            <person name="Busse H.-J."/>
        </authorList>
    </citation>
    <scope>NUCLEOTIDE SEQUENCE [LARGE SCALE GENOMIC DNA]</scope>
    <source>
        <strain evidence="11 12">200CH</strain>
    </source>
</reference>
<dbReference type="PROSITE" id="PS01195">
    <property type="entry name" value="PEPT_TRNA_HYDROL_1"/>
    <property type="match status" value="1"/>
</dbReference>
<protein>
    <recommendedName>
        <fullName evidence="7 8">Peptidyl-tRNA hydrolase</fullName>
        <shortName evidence="8">Pth</shortName>
        <ecNumber evidence="1 8">3.1.1.29</ecNumber>
    </recommendedName>
</protein>
<dbReference type="FunFam" id="3.40.50.1470:FF:000001">
    <property type="entry name" value="Peptidyl-tRNA hydrolase"/>
    <property type="match status" value="1"/>
</dbReference>
<dbReference type="GO" id="GO:0006515">
    <property type="term" value="P:protein quality control for misfolded or incompletely synthesized proteins"/>
    <property type="evidence" value="ECO:0007669"/>
    <property type="project" value="UniProtKB-UniRule"/>
</dbReference>
<comment type="catalytic activity">
    <reaction evidence="6 8 9">
        <text>an N-acyl-L-alpha-aminoacyl-tRNA + H2O = an N-acyl-L-amino acid + a tRNA + H(+)</text>
        <dbReference type="Rhea" id="RHEA:54448"/>
        <dbReference type="Rhea" id="RHEA-COMP:10123"/>
        <dbReference type="Rhea" id="RHEA-COMP:13883"/>
        <dbReference type="ChEBI" id="CHEBI:15377"/>
        <dbReference type="ChEBI" id="CHEBI:15378"/>
        <dbReference type="ChEBI" id="CHEBI:59874"/>
        <dbReference type="ChEBI" id="CHEBI:78442"/>
        <dbReference type="ChEBI" id="CHEBI:138191"/>
        <dbReference type="EC" id="3.1.1.29"/>
    </reaction>
</comment>
<organism evidence="11 12">
    <name type="scientific">Corynebacterium choanae</name>
    <dbReference type="NCBI Taxonomy" id="1862358"/>
    <lineage>
        <taxon>Bacteria</taxon>
        <taxon>Bacillati</taxon>
        <taxon>Actinomycetota</taxon>
        <taxon>Actinomycetes</taxon>
        <taxon>Mycobacteriales</taxon>
        <taxon>Corynebacteriaceae</taxon>
        <taxon>Corynebacterium</taxon>
    </lineage>
</organism>
<dbReference type="GO" id="GO:0000049">
    <property type="term" value="F:tRNA binding"/>
    <property type="evidence" value="ECO:0007669"/>
    <property type="project" value="UniProtKB-UniRule"/>
</dbReference>
<feature type="site" description="Stabilizes the basic form of H active site to accept a proton" evidence="8">
    <location>
        <position position="92"/>
    </location>
</feature>
<dbReference type="InterPro" id="IPR001328">
    <property type="entry name" value="Pept_tRNA_hydro"/>
</dbReference>
<dbReference type="EMBL" id="CP033896">
    <property type="protein sequence ID" value="AZA13138.1"/>
    <property type="molecule type" value="Genomic_DNA"/>
</dbReference>
<sequence length="188" mass="20203">MVGLGNPGERYATTRHNIGFMVADELVDQAVPMPGTFKLQKRAGAEVAEIRIGVHKVVVAKPMSFMNRSGQPVASLCQFFKIPADHVIVVHDELDVEFGSIKLKCGGGDGGHNGLKSISQSLSTRDYYRVRVGISRPPGRQDPADYVLRPFPSAAAAELSVTVADAADAVELLITQGLQVAQNEIHAR</sequence>
<proteinExistence type="inferred from homology"/>
<dbReference type="NCBIfam" id="TIGR00447">
    <property type="entry name" value="pth"/>
    <property type="match status" value="1"/>
</dbReference>
<dbReference type="PANTHER" id="PTHR17224:SF1">
    <property type="entry name" value="PEPTIDYL-TRNA HYDROLASE"/>
    <property type="match status" value="1"/>
</dbReference>
<evidence type="ECO:0000256" key="2">
    <source>
        <dbReference type="ARBA" id="ARBA00022555"/>
    </source>
</evidence>
<comment type="subcellular location">
    <subcellularLocation>
        <location evidence="8">Cytoplasm</location>
    </subcellularLocation>
</comment>
<dbReference type="GO" id="GO:0072344">
    <property type="term" value="P:rescue of stalled ribosome"/>
    <property type="evidence" value="ECO:0007669"/>
    <property type="project" value="UniProtKB-UniRule"/>
</dbReference>
<dbReference type="GO" id="GO:0005737">
    <property type="term" value="C:cytoplasm"/>
    <property type="evidence" value="ECO:0007669"/>
    <property type="project" value="UniProtKB-SubCell"/>
</dbReference>
<dbReference type="KEGG" id="ccho:CCHOA_03635"/>
<keyword evidence="3 8" id="KW-0378">Hydrolase</keyword>
<keyword evidence="4 8" id="KW-0694">RNA-binding</keyword>
<dbReference type="Pfam" id="PF01195">
    <property type="entry name" value="Pept_tRNA_hydro"/>
    <property type="match status" value="1"/>
</dbReference>
<dbReference type="PANTHER" id="PTHR17224">
    <property type="entry name" value="PEPTIDYL-TRNA HYDROLASE"/>
    <property type="match status" value="1"/>
</dbReference>
<keyword evidence="2 8" id="KW-0820">tRNA-binding</keyword>
<keyword evidence="12" id="KW-1185">Reference proteome</keyword>
<dbReference type="GO" id="GO:0004045">
    <property type="term" value="F:peptidyl-tRNA hydrolase activity"/>
    <property type="evidence" value="ECO:0007669"/>
    <property type="project" value="UniProtKB-UniRule"/>
</dbReference>
<evidence type="ECO:0000256" key="3">
    <source>
        <dbReference type="ARBA" id="ARBA00022801"/>
    </source>
</evidence>
<feature type="binding site" evidence="8">
    <location>
        <position position="65"/>
    </location>
    <ligand>
        <name>tRNA</name>
        <dbReference type="ChEBI" id="CHEBI:17843"/>
    </ligand>
</feature>
<dbReference type="CDD" id="cd00462">
    <property type="entry name" value="PTH"/>
    <property type="match status" value="1"/>
</dbReference>
<evidence type="ECO:0000256" key="7">
    <source>
        <dbReference type="ARBA" id="ARBA00050038"/>
    </source>
</evidence>
<dbReference type="Gene3D" id="3.40.50.1470">
    <property type="entry name" value="Peptidyl-tRNA hydrolase"/>
    <property type="match status" value="1"/>
</dbReference>
<dbReference type="Proteomes" id="UP000269019">
    <property type="component" value="Chromosome"/>
</dbReference>
<dbReference type="AlphaFoldDB" id="A0A3G6J8B0"/>
<evidence type="ECO:0000256" key="6">
    <source>
        <dbReference type="ARBA" id="ARBA00048707"/>
    </source>
</evidence>
<feature type="binding site" evidence="8">
    <location>
        <position position="67"/>
    </location>
    <ligand>
        <name>tRNA</name>
        <dbReference type="ChEBI" id="CHEBI:17843"/>
    </ligand>
</feature>